<organism evidence="2 3">
    <name type="scientific">Euroglyphus maynei</name>
    <name type="common">Mayne's house dust mite</name>
    <dbReference type="NCBI Taxonomy" id="6958"/>
    <lineage>
        <taxon>Eukaryota</taxon>
        <taxon>Metazoa</taxon>
        <taxon>Ecdysozoa</taxon>
        <taxon>Arthropoda</taxon>
        <taxon>Chelicerata</taxon>
        <taxon>Arachnida</taxon>
        <taxon>Acari</taxon>
        <taxon>Acariformes</taxon>
        <taxon>Sarcoptiformes</taxon>
        <taxon>Astigmata</taxon>
        <taxon>Psoroptidia</taxon>
        <taxon>Analgoidea</taxon>
        <taxon>Pyroglyphidae</taxon>
        <taxon>Pyroglyphinae</taxon>
        <taxon>Euroglyphus</taxon>
    </lineage>
</organism>
<proteinExistence type="predicted"/>
<gene>
    <name evidence="2" type="ORF">BLA29_012896</name>
</gene>
<evidence type="ECO:0000313" key="2">
    <source>
        <dbReference type="EMBL" id="OTF80471.1"/>
    </source>
</evidence>
<dbReference type="InterPro" id="IPR004843">
    <property type="entry name" value="Calcineurin-like_PHP"/>
</dbReference>
<dbReference type="InterPro" id="IPR029052">
    <property type="entry name" value="Metallo-depent_PP-like"/>
</dbReference>
<feature type="domain" description="Calcineurin-like phosphoesterase" evidence="1">
    <location>
        <begin position="31"/>
        <end position="65"/>
    </location>
</feature>
<dbReference type="Gene3D" id="3.60.21.10">
    <property type="match status" value="1"/>
</dbReference>
<dbReference type="GO" id="GO:0016787">
    <property type="term" value="F:hydrolase activity"/>
    <property type="evidence" value="ECO:0007669"/>
    <property type="project" value="InterPro"/>
</dbReference>
<dbReference type="SUPFAM" id="SSF56300">
    <property type="entry name" value="Metallo-dependent phosphatases"/>
    <property type="match status" value="1"/>
</dbReference>
<accession>A0A1Y3BHQ5</accession>
<dbReference type="AlphaFoldDB" id="A0A1Y3BHQ5"/>
<dbReference type="EMBL" id="MUJZ01018076">
    <property type="protein sequence ID" value="OTF80471.1"/>
    <property type="molecule type" value="Genomic_DNA"/>
</dbReference>
<keyword evidence="3" id="KW-1185">Reference proteome</keyword>
<evidence type="ECO:0000313" key="3">
    <source>
        <dbReference type="Proteomes" id="UP000194236"/>
    </source>
</evidence>
<comment type="caution">
    <text evidence="2">The sequence shown here is derived from an EMBL/GenBank/DDBJ whole genome shotgun (WGS) entry which is preliminary data.</text>
</comment>
<protein>
    <recommendedName>
        <fullName evidence="1">Calcineurin-like phosphoesterase domain-containing protein</fullName>
    </recommendedName>
</protein>
<reference evidence="2 3" key="1">
    <citation type="submission" date="2017-03" db="EMBL/GenBank/DDBJ databases">
        <title>Genome Survey of Euroglyphus maynei.</title>
        <authorList>
            <person name="Arlian L.G."/>
            <person name="Morgan M.S."/>
            <person name="Rider S.D."/>
        </authorList>
    </citation>
    <scope>NUCLEOTIDE SEQUENCE [LARGE SCALE GENOMIC DNA]</scope>
    <source>
        <strain evidence="2">Arlian Lab</strain>
        <tissue evidence="2">Whole body</tissue>
    </source>
</reference>
<dbReference type="Proteomes" id="UP000194236">
    <property type="component" value="Unassembled WGS sequence"/>
</dbReference>
<dbReference type="Pfam" id="PF00149">
    <property type="entry name" value="Metallophos"/>
    <property type="match status" value="1"/>
</dbReference>
<evidence type="ECO:0000259" key="1">
    <source>
        <dbReference type="Pfam" id="PF00149"/>
    </source>
</evidence>
<sequence>MVVMTNSNYFSNESIEIFPIQKVVHFRILKICTGDLINKGPKNKQVLDYFMNNQDDCISVRGNHDHVMKRAI</sequence>
<dbReference type="OrthoDB" id="10267127at2759"/>
<name>A0A1Y3BHQ5_EURMA</name>